<feature type="chain" id="PRO_5039576829" description="Glycoside hydrolase family 42 N-terminal domain-containing protein" evidence="1">
    <location>
        <begin position="21"/>
        <end position="267"/>
    </location>
</feature>
<dbReference type="AlphaFoldDB" id="A0A9D1VB81"/>
<gene>
    <name evidence="2" type="ORF">H9862_04155</name>
</gene>
<evidence type="ECO:0008006" key="4">
    <source>
        <dbReference type="Google" id="ProtNLM"/>
    </source>
</evidence>
<comment type="caution">
    <text evidence="2">The sequence shown here is derived from an EMBL/GenBank/DDBJ whole genome shotgun (WGS) entry which is preliminary data.</text>
</comment>
<organism evidence="2 3">
    <name type="scientific">Candidatus Akkermansia intestinigallinarum</name>
    <dbReference type="NCBI Taxonomy" id="2838431"/>
    <lineage>
        <taxon>Bacteria</taxon>
        <taxon>Pseudomonadati</taxon>
        <taxon>Verrucomicrobiota</taxon>
        <taxon>Verrucomicrobiia</taxon>
        <taxon>Verrucomicrobiales</taxon>
        <taxon>Akkermansiaceae</taxon>
        <taxon>Akkermansia</taxon>
    </lineage>
</organism>
<reference evidence="2" key="1">
    <citation type="journal article" date="2021" name="PeerJ">
        <title>Extensive microbial diversity within the chicken gut microbiome revealed by metagenomics and culture.</title>
        <authorList>
            <person name="Gilroy R."/>
            <person name="Ravi A."/>
            <person name="Getino M."/>
            <person name="Pursley I."/>
            <person name="Horton D.L."/>
            <person name="Alikhan N.F."/>
            <person name="Baker D."/>
            <person name="Gharbi K."/>
            <person name="Hall N."/>
            <person name="Watson M."/>
            <person name="Adriaenssens E.M."/>
            <person name="Foster-Nyarko E."/>
            <person name="Jarju S."/>
            <person name="Secka A."/>
            <person name="Antonio M."/>
            <person name="Oren A."/>
            <person name="Chaudhuri R.R."/>
            <person name="La Ragione R."/>
            <person name="Hildebrand F."/>
            <person name="Pallen M.J."/>
        </authorList>
    </citation>
    <scope>NUCLEOTIDE SEQUENCE</scope>
    <source>
        <strain evidence="2">14975</strain>
    </source>
</reference>
<feature type="signal peptide" evidence="1">
    <location>
        <begin position="1"/>
        <end position="20"/>
    </location>
</feature>
<accession>A0A9D1VB81</accession>
<evidence type="ECO:0000313" key="3">
    <source>
        <dbReference type="Proteomes" id="UP000823964"/>
    </source>
</evidence>
<sequence>MKRLLVLGLSVLLVSCAGSAQQGGAAGRRAGSAPTISPQVNLDELGRRIWQNECAGSVQGLVSWNAGEDFPSLGIGHFIWFPAGVKAPFEESFPRFVAFARSRGVQVPSFFLGDAPWPDKQAFLADRSGRADAMRRWLAAHVRLQTAFIVLRSREALPRMMQASSRPQAVRAHYQALAATTQGMYCLVDYVNFKGEGVRATERYQGEGWGLLQVLEKMRGNPQGREATAEFSRAAAEVLRRRVQLAPAGRGESRWLPGWLNRCATYR</sequence>
<proteinExistence type="predicted"/>
<dbReference type="Proteomes" id="UP000823964">
    <property type="component" value="Unassembled WGS sequence"/>
</dbReference>
<evidence type="ECO:0000313" key="2">
    <source>
        <dbReference type="EMBL" id="HIX19779.1"/>
    </source>
</evidence>
<keyword evidence="1" id="KW-0732">Signal</keyword>
<dbReference type="EMBL" id="DXFQ01000068">
    <property type="protein sequence ID" value="HIX19779.1"/>
    <property type="molecule type" value="Genomic_DNA"/>
</dbReference>
<evidence type="ECO:0000256" key="1">
    <source>
        <dbReference type="SAM" id="SignalP"/>
    </source>
</evidence>
<dbReference type="PROSITE" id="PS51257">
    <property type="entry name" value="PROKAR_LIPOPROTEIN"/>
    <property type="match status" value="1"/>
</dbReference>
<reference evidence="2" key="2">
    <citation type="submission" date="2021-04" db="EMBL/GenBank/DDBJ databases">
        <authorList>
            <person name="Gilroy R."/>
        </authorList>
    </citation>
    <scope>NUCLEOTIDE SEQUENCE</scope>
    <source>
        <strain evidence="2">14975</strain>
    </source>
</reference>
<name>A0A9D1VB81_9BACT</name>
<protein>
    <recommendedName>
        <fullName evidence="4">Glycoside hydrolase family 42 N-terminal domain-containing protein</fullName>
    </recommendedName>
</protein>